<organism evidence="3 4">
    <name type="scientific">Cladophialophora chaetospira</name>
    <dbReference type="NCBI Taxonomy" id="386627"/>
    <lineage>
        <taxon>Eukaryota</taxon>
        <taxon>Fungi</taxon>
        <taxon>Dikarya</taxon>
        <taxon>Ascomycota</taxon>
        <taxon>Pezizomycotina</taxon>
        <taxon>Eurotiomycetes</taxon>
        <taxon>Chaetothyriomycetidae</taxon>
        <taxon>Chaetothyriales</taxon>
        <taxon>Herpotrichiellaceae</taxon>
        <taxon>Cladophialophora</taxon>
    </lineage>
</organism>
<gene>
    <name evidence="3" type="ORF">H2200_012587</name>
</gene>
<feature type="region of interest" description="Disordered" evidence="1">
    <location>
        <begin position="125"/>
        <end position="179"/>
    </location>
</feature>
<comment type="caution">
    <text evidence="3">The sequence shown here is derived from an EMBL/GenBank/DDBJ whole genome shotgun (WGS) entry which is preliminary data.</text>
</comment>
<protein>
    <recommendedName>
        <fullName evidence="2">Oxidoreductase-like domain-containing protein</fullName>
    </recommendedName>
</protein>
<feature type="region of interest" description="Disordered" evidence="1">
    <location>
        <begin position="194"/>
        <end position="216"/>
    </location>
</feature>
<sequence length="216" mass="23773">MMTCGCSERQEERQAVPLGDFYTDLLSSPIPKKSQAGTHLPTFVQSGGDKTKEERAKLLFGSIEGSGYERHTYDKPDATWRTINGVPVPPRPAEPDNCCMSGCVHCVWDDYRDDVESWAGRLAEAQAKAPKRRASAGSPKVDMSRPEVDHASGSMDDDGGGSESLWTEPSGSADDDDVLFQGIPVGIREFMATEKRIRDRRRAKREKGASVDDNYS</sequence>
<feature type="domain" description="Oxidoreductase-like" evidence="2">
    <location>
        <begin position="82"/>
        <end position="126"/>
    </location>
</feature>
<evidence type="ECO:0000313" key="3">
    <source>
        <dbReference type="EMBL" id="KAJ9602807.1"/>
    </source>
</evidence>
<keyword evidence="4" id="KW-1185">Reference proteome</keyword>
<evidence type="ECO:0000259" key="2">
    <source>
        <dbReference type="Pfam" id="PF09791"/>
    </source>
</evidence>
<evidence type="ECO:0000313" key="4">
    <source>
        <dbReference type="Proteomes" id="UP001172673"/>
    </source>
</evidence>
<dbReference type="GO" id="GO:0005739">
    <property type="term" value="C:mitochondrion"/>
    <property type="evidence" value="ECO:0007669"/>
    <property type="project" value="TreeGrafter"/>
</dbReference>
<proteinExistence type="predicted"/>
<reference evidence="3" key="1">
    <citation type="submission" date="2022-10" db="EMBL/GenBank/DDBJ databases">
        <title>Culturing micro-colonial fungi from biological soil crusts in the Mojave desert and describing Neophaeococcomyces mojavensis, and introducing the new genera and species Taxawa tesnikishii.</title>
        <authorList>
            <person name="Kurbessoian T."/>
            <person name="Stajich J.E."/>
        </authorList>
    </citation>
    <scope>NUCLEOTIDE SEQUENCE</scope>
    <source>
        <strain evidence="3">TK_41</strain>
    </source>
</reference>
<evidence type="ECO:0000256" key="1">
    <source>
        <dbReference type="SAM" id="MobiDB-lite"/>
    </source>
</evidence>
<dbReference type="InterPro" id="IPR039251">
    <property type="entry name" value="OXLD1"/>
</dbReference>
<dbReference type="InterPro" id="IPR019180">
    <property type="entry name" value="Oxidoreductase-like_N"/>
</dbReference>
<dbReference type="Proteomes" id="UP001172673">
    <property type="component" value="Unassembled WGS sequence"/>
</dbReference>
<dbReference type="PANTHER" id="PTHR21193">
    <property type="entry name" value="OXIDOREDUCTASE-LIKE DOMAIN-CONTAINING PROTEIN 1"/>
    <property type="match status" value="1"/>
</dbReference>
<dbReference type="Pfam" id="PF09791">
    <property type="entry name" value="Oxidored-like"/>
    <property type="match status" value="1"/>
</dbReference>
<dbReference type="EMBL" id="JAPDRK010000024">
    <property type="protein sequence ID" value="KAJ9602807.1"/>
    <property type="molecule type" value="Genomic_DNA"/>
</dbReference>
<accession>A0AA38WXB8</accession>
<name>A0AA38WXB8_9EURO</name>
<dbReference type="AlphaFoldDB" id="A0AA38WXB8"/>
<dbReference type="PANTHER" id="PTHR21193:SF3">
    <property type="entry name" value="OXIDOREDUCTASE-LIKE DOMAIN-CONTAINING PROTEIN 1"/>
    <property type="match status" value="1"/>
</dbReference>